<organism evidence="3">
    <name type="scientific">Cacopsylla melanoneura</name>
    <dbReference type="NCBI Taxonomy" id="428564"/>
    <lineage>
        <taxon>Eukaryota</taxon>
        <taxon>Metazoa</taxon>
        <taxon>Ecdysozoa</taxon>
        <taxon>Arthropoda</taxon>
        <taxon>Hexapoda</taxon>
        <taxon>Insecta</taxon>
        <taxon>Pterygota</taxon>
        <taxon>Neoptera</taxon>
        <taxon>Paraneoptera</taxon>
        <taxon>Hemiptera</taxon>
        <taxon>Sternorrhyncha</taxon>
        <taxon>Psylloidea</taxon>
        <taxon>Psyllidae</taxon>
        <taxon>Psyllinae</taxon>
        <taxon>Cacopsylla</taxon>
    </lineage>
</organism>
<sequence length="166" mass="18240">MSHHGTRVAVSRTTNSPGTGDMVAPATPSSPMALFGMVWLLRLRSELRQCSQCRSDAHQRAHHRNNMMPGSSNAPIFTVDGSAHPAVGPDLTFCQVHGYVSHPSKEGKWPPVMYIVLSRHIIHILCAVLSFVYEPPIFVVFLTAQGQLGDSIVFDYGYSRIARIAL</sequence>
<keyword evidence="2" id="KW-0812">Transmembrane</keyword>
<accession>A0A8D8SWZ5</accession>
<evidence type="ECO:0000256" key="2">
    <source>
        <dbReference type="SAM" id="Phobius"/>
    </source>
</evidence>
<evidence type="ECO:0000256" key="1">
    <source>
        <dbReference type="SAM" id="MobiDB-lite"/>
    </source>
</evidence>
<name>A0A8D8SWZ5_9HEMI</name>
<dbReference type="EMBL" id="HBUF01242328">
    <property type="protein sequence ID" value="CAG6677348.1"/>
    <property type="molecule type" value="Transcribed_RNA"/>
</dbReference>
<keyword evidence="2" id="KW-0472">Membrane</keyword>
<protein>
    <submittedName>
        <fullName evidence="3">Uncharacterized protein</fullName>
    </submittedName>
</protein>
<reference evidence="3" key="1">
    <citation type="submission" date="2021-05" db="EMBL/GenBank/DDBJ databases">
        <authorList>
            <person name="Alioto T."/>
            <person name="Alioto T."/>
            <person name="Gomez Garrido J."/>
        </authorList>
    </citation>
    <scope>NUCLEOTIDE SEQUENCE</scope>
</reference>
<evidence type="ECO:0000313" key="3">
    <source>
        <dbReference type="EMBL" id="CAG6677348.1"/>
    </source>
</evidence>
<feature type="transmembrane region" description="Helical" evidence="2">
    <location>
        <begin position="112"/>
        <end position="133"/>
    </location>
</feature>
<proteinExistence type="predicted"/>
<feature type="region of interest" description="Disordered" evidence="1">
    <location>
        <begin position="1"/>
        <end position="25"/>
    </location>
</feature>
<keyword evidence="2" id="KW-1133">Transmembrane helix</keyword>
<dbReference type="AlphaFoldDB" id="A0A8D8SWZ5"/>